<reference evidence="3 4" key="1">
    <citation type="journal article" date="2019" name="Nat. Plants">
        <title>Genome sequencing of Musa balbisiana reveals subgenome evolution and function divergence in polyploid bananas.</title>
        <authorList>
            <person name="Yao X."/>
        </authorList>
    </citation>
    <scope>NUCLEOTIDE SEQUENCE [LARGE SCALE GENOMIC DNA]</scope>
    <source>
        <strain evidence="4">cv. DH-PKW</strain>
        <tissue evidence="3">Leaves</tissue>
    </source>
</reference>
<evidence type="ECO:0000313" key="4">
    <source>
        <dbReference type="Proteomes" id="UP000317650"/>
    </source>
</evidence>
<dbReference type="PANTHER" id="PTHR33124:SF34">
    <property type="entry name" value="OS08G0444500 PROTEIN"/>
    <property type="match status" value="1"/>
</dbReference>
<dbReference type="Proteomes" id="UP000317650">
    <property type="component" value="Chromosome 7"/>
</dbReference>
<gene>
    <name evidence="3" type="ORF">C4D60_Mb07t13250</name>
</gene>
<sequence>MELGWVSNLDVYVWWCRTDLDGWMRMTWCSIHPTSDGDVHMHLVSFCMARSLSMRRASPPARRGGRGMMHIREKKPLQCLVLKKLRKLKKIVPGCRDVGLEALLRRTADYISFLELKVIVLKRIFDIHDSLVVNIIDADEEEKPMTSYWIF</sequence>
<dbReference type="PANTHER" id="PTHR33124">
    <property type="entry name" value="TRANSCRIPTION FACTOR IBH1-LIKE 1"/>
    <property type="match status" value="1"/>
</dbReference>
<keyword evidence="2" id="KW-0804">Transcription</keyword>
<evidence type="ECO:0000256" key="2">
    <source>
        <dbReference type="ARBA" id="ARBA00023163"/>
    </source>
</evidence>
<evidence type="ECO:0000256" key="1">
    <source>
        <dbReference type="ARBA" id="ARBA00023015"/>
    </source>
</evidence>
<comment type="caution">
    <text evidence="3">The sequence shown here is derived from an EMBL/GenBank/DDBJ whole genome shotgun (WGS) entry which is preliminary data.</text>
</comment>
<dbReference type="InterPro" id="IPR044660">
    <property type="entry name" value="IBH1-like"/>
</dbReference>
<organism evidence="3 4">
    <name type="scientific">Musa balbisiana</name>
    <name type="common">Banana</name>
    <dbReference type="NCBI Taxonomy" id="52838"/>
    <lineage>
        <taxon>Eukaryota</taxon>
        <taxon>Viridiplantae</taxon>
        <taxon>Streptophyta</taxon>
        <taxon>Embryophyta</taxon>
        <taxon>Tracheophyta</taxon>
        <taxon>Spermatophyta</taxon>
        <taxon>Magnoliopsida</taxon>
        <taxon>Liliopsida</taxon>
        <taxon>Zingiberales</taxon>
        <taxon>Musaceae</taxon>
        <taxon>Musa</taxon>
    </lineage>
</organism>
<evidence type="ECO:0008006" key="5">
    <source>
        <dbReference type="Google" id="ProtNLM"/>
    </source>
</evidence>
<accession>A0A4S8JGX5</accession>
<dbReference type="EMBL" id="PYDT01000005">
    <property type="protein sequence ID" value="THU60484.1"/>
    <property type="molecule type" value="Genomic_DNA"/>
</dbReference>
<dbReference type="GO" id="GO:0006355">
    <property type="term" value="P:regulation of DNA-templated transcription"/>
    <property type="evidence" value="ECO:0007669"/>
    <property type="project" value="InterPro"/>
</dbReference>
<keyword evidence="1" id="KW-0805">Transcription regulation</keyword>
<dbReference type="AlphaFoldDB" id="A0A4S8JGX5"/>
<evidence type="ECO:0000313" key="3">
    <source>
        <dbReference type="EMBL" id="THU60484.1"/>
    </source>
</evidence>
<name>A0A4S8JGX5_MUSBA</name>
<keyword evidence="4" id="KW-1185">Reference proteome</keyword>
<proteinExistence type="predicted"/>
<protein>
    <recommendedName>
        <fullName evidence="5">BHLH domain-containing protein</fullName>
    </recommendedName>
</protein>